<dbReference type="Proteomes" id="UP001642540">
    <property type="component" value="Unassembled WGS sequence"/>
</dbReference>
<accession>A0ABP1RI39</accession>
<organism evidence="2 3">
    <name type="scientific">Orchesella dallaii</name>
    <dbReference type="NCBI Taxonomy" id="48710"/>
    <lineage>
        <taxon>Eukaryota</taxon>
        <taxon>Metazoa</taxon>
        <taxon>Ecdysozoa</taxon>
        <taxon>Arthropoda</taxon>
        <taxon>Hexapoda</taxon>
        <taxon>Collembola</taxon>
        <taxon>Entomobryomorpha</taxon>
        <taxon>Entomobryoidea</taxon>
        <taxon>Orchesellidae</taxon>
        <taxon>Orchesellinae</taxon>
        <taxon>Orchesella</taxon>
    </lineage>
</organism>
<keyword evidence="3" id="KW-1185">Reference proteome</keyword>
<evidence type="ECO:0000313" key="2">
    <source>
        <dbReference type="EMBL" id="CAL8128692.1"/>
    </source>
</evidence>
<dbReference type="InterPro" id="IPR006616">
    <property type="entry name" value="DM9_repeat"/>
</dbReference>
<keyword evidence="1" id="KW-0812">Transmembrane</keyword>
<keyword evidence="1" id="KW-1133">Transmembrane helix</keyword>
<dbReference type="Pfam" id="PF11901">
    <property type="entry name" value="DM9"/>
    <property type="match status" value="2"/>
</dbReference>
<dbReference type="PANTHER" id="PTHR31649">
    <property type="entry name" value="AGAP009604-PA"/>
    <property type="match status" value="1"/>
</dbReference>
<feature type="transmembrane region" description="Helical" evidence="1">
    <location>
        <begin position="20"/>
        <end position="39"/>
    </location>
</feature>
<comment type="caution">
    <text evidence="2">The sequence shown here is derived from an EMBL/GenBank/DDBJ whole genome shotgun (WGS) entry which is preliminary data.</text>
</comment>
<gene>
    <name evidence="2" type="ORF">ODALV1_LOCUS22462</name>
</gene>
<dbReference type="EMBL" id="CAXLJM020000075">
    <property type="protein sequence ID" value="CAL8128692.1"/>
    <property type="molecule type" value="Genomic_DNA"/>
</dbReference>
<evidence type="ECO:0000313" key="3">
    <source>
        <dbReference type="Proteomes" id="UP001642540"/>
    </source>
</evidence>
<reference evidence="2 3" key="1">
    <citation type="submission" date="2024-08" db="EMBL/GenBank/DDBJ databases">
        <authorList>
            <person name="Cucini C."/>
            <person name="Frati F."/>
        </authorList>
    </citation>
    <scope>NUCLEOTIDE SEQUENCE [LARGE SCALE GENOMIC DNA]</scope>
</reference>
<protein>
    <submittedName>
        <fullName evidence="2">Uncharacterized protein</fullName>
    </submittedName>
</protein>
<dbReference type="SMART" id="SM00696">
    <property type="entry name" value="DM9"/>
    <property type="match status" value="2"/>
</dbReference>
<dbReference type="PANTHER" id="PTHR31649:SF1">
    <property type="entry name" value="FARNESOIC ACID O-METHYL TRANSFERASE DOMAIN-CONTAINING PROTEIN"/>
    <property type="match status" value="1"/>
</dbReference>
<keyword evidence="1" id="KW-0472">Membrane</keyword>
<name>A0ABP1RI39_9HEXA</name>
<sequence length="437" mass="48805">MGFLKDLGELLKECPKPVRIICLICVLVVAAGVGYYQLFHKNVEVRHSPEVVHKVEINQEIRLLGQQTPTLAPHIPFPAQTQPPVQTQPPAQTQPPVQTQLAELILFPTTPKLLSQPNTQLPLRNSYRWISIKVITDSQMTNAGYQDNWKLHIAKMIILGSWVNGKSHGDDNDGKQICFAPYRGREESTKTDFEILSSWDNIFHWYPTSDGNVPSSAVIAGWEPESGEATYICRAFWKQRHFLVGKLKKTFGKCVLPHAGREELTTHYEVLIDNKCGNPGPWIGASAGSIRWVPISETDVSRLTHVGDQVSSKLYIARTKYQEKWIPGHAFFKDGSLRAVISHRGKSHISPDFQVLTWTPGKVIWVGIKGSNIPTGAIIGGHYPPTEEVIYVCRGTYNGYLFPGKAVPSLGGCYFPYMLGEKNVTEYDVLVENTCGT</sequence>
<proteinExistence type="predicted"/>
<evidence type="ECO:0000256" key="1">
    <source>
        <dbReference type="SAM" id="Phobius"/>
    </source>
</evidence>